<dbReference type="SMART" id="SM00332">
    <property type="entry name" value="PP2Cc"/>
    <property type="match status" value="1"/>
</dbReference>
<dbReference type="EMBL" id="SDRB02013068">
    <property type="protein sequence ID" value="THF96023.1"/>
    <property type="molecule type" value="Genomic_DNA"/>
</dbReference>
<dbReference type="GO" id="GO:0004722">
    <property type="term" value="F:protein serine/threonine phosphatase activity"/>
    <property type="evidence" value="ECO:0007669"/>
    <property type="project" value="InterPro"/>
</dbReference>
<evidence type="ECO:0000256" key="1">
    <source>
        <dbReference type="SAM" id="MobiDB-lite"/>
    </source>
</evidence>
<dbReference type="Gene3D" id="3.60.40.10">
    <property type="entry name" value="PPM-type phosphatase domain"/>
    <property type="match status" value="1"/>
</dbReference>
<protein>
    <recommendedName>
        <fullName evidence="2">PPM-type phosphatase domain-containing protein</fullName>
    </recommendedName>
</protein>
<dbReference type="InterPro" id="IPR001932">
    <property type="entry name" value="PPM-type_phosphatase-like_dom"/>
</dbReference>
<dbReference type="Pfam" id="PF00481">
    <property type="entry name" value="PP2C"/>
    <property type="match status" value="1"/>
</dbReference>
<feature type="compositionally biased region" description="Acidic residues" evidence="1">
    <location>
        <begin position="409"/>
        <end position="428"/>
    </location>
</feature>
<dbReference type="Proteomes" id="UP000306102">
    <property type="component" value="Unassembled WGS sequence"/>
</dbReference>
<dbReference type="InterPro" id="IPR036457">
    <property type="entry name" value="PPM-type-like_dom_sf"/>
</dbReference>
<feature type="region of interest" description="Disordered" evidence="1">
    <location>
        <begin position="381"/>
        <end position="428"/>
    </location>
</feature>
<proteinExistence type="predicted"/>
<feature type="domain" description="PPM-type phosphatase" evidence="2">
    <location>
        <begin position="60"/>
        <end position="356"/>
    </location>
</feature>
<dbReference type="AlphaFoldDB" id="A0A4S4D2N4"/>
<evidence type="ECO:0000259" key="2">
    <source>
        <dbReference type="PROSITE" id="PS51746"/>
    </source>
</evidence>
<evidence type="ECO:0000313" key="3">
    <source>
        <dbReference type="EMBL" id="THF96023.1"/>
    </source>
</evidence>
<feature type="compositionally biased region" description="Low complexity" evidence="1">
    <location>
        <begin position="1"/>
        <end position="10"/>
    </location>
</feature>
<dbReference type="Gene3D" id="2.40.30.10">
    <property type="entry name" value="Translation factors"/>
    <property type="match status" value="1"/>
</dbReference>
<reference evidence="3 4" key="1">
    <citation type="journal article" date="2018" name="Proc. Natl. Acad. Sci. U.S.A.">
        <title>Draft genome sequence of Camellia sinensis var. sinensis provides insights into the evolution of the tea genome and tea quality.</title>
        <authorList>
            <person name="Wei C."/>
            <person name="Yang H."/>
            <person name="Wang S."/>
            <person name="Zhao J."/>
            <person name="Liu C."/>
            <person name="Gao L."/>
            <person name="Xia E."/>
            <person name="Lu Y."/>
            <person name="Tai Y."/>
            <person name="She G."/>
            <person name="Sun J."/>
            <person name="Cao H."/>
            <person name="Tong W."/>
            <person name="Gao Q."/>
            <person name="Li Y."/>
            <person name="Deng W."/>
            <person name="Jiang X."/>
            <person name="Wang W."/>
            <person name="Chen Q."/>
            <person name="Zhang S."/>
            <person name="Li H."/>
            <person name="Wu J."/>
            <person name="Wang P."/>
            <person name="Li P."/>
            <person name="Shi C."/>
            <person name="Zheng F."/>
            <person name="Jian J."/>
            <person name="Huang B."/>
            <person name="Shan D."/>
            <person name="Shi M."/>
            <person name="Fang C."/>
            <person name="Yue Y."/>
            <person name="Li F."/>
            <person name="Li D."/>
            <person name="Wei S."/>
            <person name="Han B."/>
            <person name="Jiang C."/>
            <person name="Yin Y."/>
            <person name="Xia T."/>
            <person name="Zhang Z."/>
            <person name="Bennetzen J.L."/>
            <person name="Zhao S."/>
            <person name="Wan X."/>
        </authorList>
    </citation>
    <scope>NUCLEOTIDE SEQUENCE [LARGE SCALE GENOMIC DNA]</scope>
    <source>
        <strain evidence="4">cv. Shuchazao</strain>
        <tissue evidence="3">Leaf</tissue>
    </source>
</reference>
<organism evidence="3 4">
    <name type="scientific">Camellia sinensis var. sinensis</name>
    <name type="common">China tea</name>
    <dbReference type="NCBI Taxonomy" id="542762"/>
    <lineage>
        <taxon>Eukaryota</taxon>
        <taxon>Viridiplantae</taxon>
        <taxon>Streptophyta</taxon>
        <taxon>Embryophyta</taxon>
        <taxon>Tracheophyta</taxon>
        <taxon>Spermatophyta</taxon>
        <taxon>Magnoliopsida</taxon>
        <taxon>eudicotyledons</taxon>
        <taxon>Gunneridae</taxon>
        <taxon>Pentapetalae</taxon>
        <taxon>asterids</taxon>
        <taxon>Ericales</taxon>
        <taxon>Theaceae</taxon>
        <taxon>Camellia</taxon>
    </lineage>
</organism>
<dbReference type="PROSITE" id="PS51746">
    <property type="entry name" value="PPM_2"/>
    <property type="match status" value="1"/>
</dbReference>
<gene>
    <name evidence="3" type="ORF">TEA_027288</name>
</gene>
<feature type="compositionally biased region" description="Basic residues" evidence="1">
    <location>
        <begin position="20"/>
        <end position="31"/>
    </location>
</feature>
<dbReference type="SUPFAM" id="SSF81606">
    <property type="entry name" value="PP2C-like"/>
    <property type="match status" value="1"/>
</dbReference>
<evidence type="ECO:0000313" key="4">
    <source>
        <dbReference type="Proteomes" id="UP000306102"/>
    </source>
</evidence>
<dbReference type="CDD" id="cd00143">
    <property type="entry name" value="PP2Cc"/>
    <property type="match status" value="1"/>
</dbReference>
<sequence>MGSCLSSDSRSPPPSSPLGIRKKKVSKKRPGSRNSSFDCRREEQLHRIPGRMFLNGSTEVASLFTQQGKKGTNQDAMIVWENFGSRTDRIFCGVFDGHGPYGHMVARRVRDSLPSKLSAHWELNMKSDEVLKEISLSKTGSMNSEGTSFVSADEEARPSFDVEETEKQPEIFQTLKESILKAFKVMDKELKMYTNIDCFCSGTTAVTLVKQGQYLVIGNVGDSRAVLAEAERIRKCKGRVFALRDEPEVARVWLPNNDSPGLAMARAFGDFCLKDFGLISVPEITIRCLTDKDEFVVLATDGIWDVLSNNEVVDIVASAPLRSTAARALVESAVRAWRRKYPTSKVDDCAVVCLFLDSCSGNNLSTDFNIKSKEKIVPTEQGNIRSVKDDDPSPPTELVRSGTVRGDEETVAEENKEEEGLGNEEEMQMESGIEWSALEGVSRVNTLLTLPSFVLIAALFLTLARSDAPFIIAHKKATLTRLKSGVERVFASIDIGVERVRESPIPVHESPFAINYSVFVFNSLPSFEPNMEVAWCFATSATDAIAGPFLGNDSEGEAGIRPYTPITLDSDLGYFELVVKGHSVARKLNSDGKVDTMQALHNLNEDELAGFEKSWKGNAERHLPGWDDGFNFHGTACASSSGRRGWASGSSWPLPIEGFYGRTRTMGAYSDVRTTSCTY</sequence>
<dbReference type="PANTHER" id="PTHR47992">
    <property type="entry name" value="PROTEIN PHOSPHATASE"/>
    <property type="match status" value="1"/>
</dbReference>
<keyword evidence="4" id="KW-1185">Reference proteome</keyword>
<feature type="region of interest" description="Disordered" evidence="1">
    <location>
        <begin position="1"/>
        <end position="41"/>
    </location>
</feature>
<dbReference type="STRING" id="542762.A0A4S4D2N4"/>
<dbReference type="InterPro" id="IPR015655">
    <property type="entry name" value="PP2C"/>
</dbReference>
<comment type="caution">
    <text evidence="3">The sequence shown here is derived from an EMBL/GenBank/DDBJ whole genome shotgun (WGS) entry which is preliminary data.</text>
</comment>
<name>A0A4S4D2N4_CAMSN</name>
<accession>A0A4S4D2N4</accession>